<dbReference type="Proteomes" id="UP000660729">
    <property type="component" value="Unassembled WGS sequence"/>
</dbReference>
<dbReference type="Gene3D" id="3.60.21.10">
    <property type="match status" value="1"/>
</dbReference>
<dbReference type="SUPFAM" id="SSF56300">
    <property type="entry name" value="Metallo-dependent phosphatases"/>
    <property type="match status" value="1"/>
</dbReference>
<keyword evidence="4" id="KW-1185">Reference proteome</keyword>
<evidence type="ECO:0000313" key="3">
    <source>
        <dbReference type="EMBL" id="KAF7188350.1"/>
    </source>
</evidence>
<dbReference type="OrthoDB" id="630188at2759"/>
<comment type="caution">
    <text evidence="3">The sequence shown here is derived from an EMBL/GenBank/DDBJ whole genome shotgun (WGS) entry which is preliminary data.</text>
</comment>
<keyword evidence="1" id="KW-1133">Transmembrane helix</keyword>
<evidence type="ECO:0000256" key="1">
    <source>
        <dbReference type="SAM" id="Phobius"/>
    </source>
</evidence>
<dbReference type="InterPro" id="IPR004843">
    <property type="entry name" value="Calcineurin-like_PHP"/>
</dbReference>
<dbReference type="PANTHER" id="PTHR12905">
    <property type="entry name" value="METALLOPHOSPHOESTERASE"/>
    <property type="match status" value="1"/>
</dbReference>
<gene>
    <name evidence="3" type="ORF">HII31_10414</name>
</gene>
<feature type="domain" description="Calcineurin-like phosphoesterase" evidence="2">
    <location>
        <begin position="47"/>
        <end position="239"/>
    </location>
</feature>
<organism evidence="3 4">
    <name type="scientific">Pseudocercospora fuligena</name>
    <dbReference type="NCBI Taxonomy" id="685502"/>
    <lineage>
        <taxon>Eukaryota</taxon>
        <taxon>Fungi</taxon>
        <taxon>Dikarya</taxon>
        <taxon>Ascomycota</taxon>
        <taxon>Pezizomycotina</taxon>
        <taxon>Dothideomycetes</taxon>
        <taxon>Dothideomycetidae</taxon>
        <taxon>Mycosphaerellales</taxon>
        <taxon>Mycosphaerellaceae</taxon>
        <taxon>Pseudocercospora</taxon>
    </lineage>
</organism>
<dbReference type="InterPro" id="IPR029052">
    <property type="entry name" value="Metallo-depent_PP-like"/>
</dbReference>
<dbReference type="GO" id="GO:0016829">
    <property type="term" value="F:lyase activity"/>
    <property type="evidence" value="ECO:0007669"/>
    <property type="project" value="UniProtKB-KW"/>
</dbReference>
<protein>
    <submittedName>
        <fullName evidence="3">Putative rhamnogalacturonate lyase C</fullName>
    </submittedName>
</protein>
<evidence type="ECO:0000313" key="4">
    <source>
        <dbReference type="Proteomes" id="UP000660729"/>
    </source>
</evidence>
<sequence length="315" mass="35464">MGAKDVEPSAPTHTIKLPGHRLRSVAQWLLSKSPPAQHPKPSKDAIKIVIVSDTHNNKPNLPPGDLLIHAGDMTEWGSFDEIQDQLSWLNAQSHTHKIVIAGNHDILFDQIFLDTHQDRFPTEPGKTKNNLNFGDVIYLENSAITLSFPSSKKESARTLKIYGSPWTPKYLDSAFQYPIDEDPWSKLTAGEEMQNVDILITHGPAWGHVDGSLRRGCQFLAHHVARWKPRLHISGHIHVGYGREVVRYDGVRRRYEEVQRGWAGWWSVAMMAICVLWINLSGLLFKRKQHITEHVNAAVVGDGNQVVNEAIVVSL</sequence>
<keyword evidence="3" id="KW-0456">Lyase</keyword>
<dbReference type="AlphaFoldDB" id="A0A8H6VEG4"/>
<reference evidence="3" key="1">
    <citation type="submission" date="2020-04" db="EMBL/GenBank/DDBJ databases">
        <title>Draft genome resource of the tomato pathogen Pseudocercospora fuligena.</title>
        <authorList>
            <person name="Zaccaron A."/>
        </authorList>
    </citation>
    <scope>NUCLEOTIDE SEQUENCE</scope>
    <source>
        <strain evidence="3">PF001</strain>
    </source>
</reference>
<name>A0A8H6VEG4_9PEZI</name>
<feature type="transmembrane region" description="Helical" evidence="1">
    <location>
        <begin position="262"/>
        <end position="285"/>
    </location>
</feature>
<dbReference type="CDD" id="cd07379">
    <property type="entry name" value="MPP_239FB"/>
    <property type="match status" value="1"/>
</dbReference>
<dbReference type="Pfam" id="PF00149">
    <property type="entry name" value="Metallophos"/>
    <property type="match status" value="1"/>
</dbReference>
<evidence type="ECO:0000259" key="2">
    <source>
        <dbReference type="Pfam" id="PF00149"/>
    </source>
</evidence>
<dbReference type="PANTHER" id="PTHR12905:SF0">
    <property type="entry name" value="CALCINEURIN-LIKE PHOSPHOESTERASE DOMAIN-CONTAINING PROTEIN"/>
    <property type="match status" value="1"/>
</dbReference>
<dbReference type="EMBL" id="JABCIY010000211">
    <property type="protein sequence ID" value="KAF7188350.1"/>
    <property type="molecule type" value="Genomic_DNA"/>
</dbReference>
<accession>A0A8H6VEG4</accession>
<keyword evidence="1" id="KW-0812">Transmembrane</keyword>
<keyword evidence="1" id="KW-0472">Membrane</keyword>
<dbReference type="GO" id="GO:0016787">
    <property type="term" value="F:hydrolase activity"/>
    <property type="evidence" value="ECO:0007669"/>
    <property type="project" value="InterPro"/>
</dbReference>
<proteinExistence type="predicted"/>
<dbReference type="InterPro" id="IPR051693">
    <property type="entry name" value="UPF0046_metallophosphoest"/>
</dbReference>